<evidence type="ECO:0000313" key="1">
    <source>
        <dbReference type="EMBL" id="MBB4797585.1"/>
    </source>
</evidence>
<gene>
    <name evidence="1" type="ORF">HNP32_001309</name>
</gene>
<accession>A0A7W7N2Q6</accession>
<protein>
    <submittedName>
        <fullName evidence="1">Uncharacterized protein</fullName>
    </submittedName>
</protein>
<dbReference type="Proteomes" id="UP000539957">
    <property type="component" value="Unassembled WGS sequence"/>
</dbReference>
<dbReference type="RefSeq" id="WP_184268295.1">
    <property type="nucleotide sequence ID" value="NZ_JACHKY010000002.1"/>
</dbReference>
<evidence type="ECO:0000313" key="2">
    <source>
        <dbReference type="Proteomes" id="UP000539957"/>
    </source>
</evidence>
<reference evidence="1 2" key="1">
    <citation type="submission" date="2020-08" db="EMBL/GenBank/DDBJ databases">
        <title>Functional genomics of gut bacteria from endangered species of beetles.</title>
        <authorList>
            <person name="Carlos-Shanley C."/>
        </authorList>
    </citation>
    <scope>NUCLEOTIDE SEQUENCE [LARGE SCALE GENOMIC DNA]</scope>
    <source>
        <strain evidence="1 2">S00123</strain>
    </source>
</reference>
<sequence length="67" mass="7979">MGFDQWFIKRAERKLNRPLSRDENTALIMAKLGCGRWDQIGRQAKKRIYNRALGWPYPYRSDTAPEH</sequence>
<keyword evidence="2" id="KW-1185">Reference proteome</keyword>
<dbReference type="EMBL" id="JACHKY010000002">
    <property type="protein sequence ID" value="MBB4797585.1"/>
    <property type="molecule type" value="Genomic_DNA"/>
</dbReference>
<name>A0A7W7N2Q6_9CAUL</name>
<dbReference type="AlphaFoldDB" id="A0A7W7N2Q6"/>
<organism evidence="1 2">
    <name type="scientific">Brevundimonas bullata</name>
    <dbReference type="NCBI Taxonomy" id="13160"/>
    <lineage>
        <taxon>Bacteria</taxon>
        <taxon>Pseudomonadati</taxon>
        <taxon>Pseudomonadota</taxon>
        <taxon>Alphaproteobacteria</taxon>
        <taxon>Caulobacterales</taxon>
        <taxon>Caulobacteraceae</taxon>
        <taxon>Brevundimonas</taxon>
    </lineage>
</organism>
<proteinExistence type="predicted"/>
<comment type="caution">
    <text evidence="1">The sequence shown here is derived from an EMBL/GenBank/DDBJ whole genome shotgun (WGS) entry which is preliminary data.</text>
</comment>